<evidence type="ECO:0000256" key="1">
    <source>
        <dbReference type="SAM" id="MobiDB-lite"/>
    </source>
</evidence>
<evidence type="ECO:0000313" key="3">
    <source>
        <dbReference type="EMBL" id="AXC10631.1"/>
    </source>
</evidence>
<sequence>MQGLSLRDPELLGTLAAVGLGLAGIALYMSRRKRLSAEELERERRLDLVKTGRIIDGTVIDVSDISEAESGHAGGLQLILYKYEIAGVVYECSQDVSAMKNFVDIQSCRLGFPCSIRYDPHQPENSIVVAENWSGLRDSATPFQLRRPTRNPNAATVPRR</sequence>
<name>A0A2Z5FUU1_9BACT</name>
<proteinExistence type="predicted"/>
<evidence type="ECO:0000256" key="2">
    <source>
        <dbReference type="SAM" id="Phobius"/>
    </source>
</evidence>
<feature type="region of interest" description="Disordered" evidence="1">
    <location>
        <begin position="141"/>
        <end position="160"/>
    </location>
</feature>
<reference evidence="3 4" key="1">
    <citation type="journal article" date="2018" name="Front. Microbiol.">
        <title>Hydrolytic Capabilities as a Key to Environmental Success: Chitinolytic and Cellulolytic Acidobacteria From Acidic Sub-arctic Soils and Boreal Peatlands.</title>
        <authorList>
            <person name="Belova S.E."/>
            <person name="Ravin N.V."/>
            <person name="Pankratov T.A."/>
            <person name="Rakitin A.L."/>
            <person name="Ivanova A.A."/>
            <person name="Beletsky A.V."/>
            <person name="Mardanov A.V."/>
            <person name="Sinninghe Damste J.S."/>
            <person name="Dedysh S.N."/>
        </authorList>
    </citation>
    <scope>NUCLEOTIDE SEQUENCE [LARGE SCALE GENOMIC DNA]</scope>
    <source>
        <strain evidence="3 4">SBC82</strain>
    </source>
</reference>
<keyword evidence="2" id="KW-0472">Membrane</keyword>
<dbReference type="EMBL" id="CP030840">
    <property type="protein sequence ID" value="AXC10631.1"/>
    <property type="molecule type" value="Genomic_DNA"/>
</dbReference>
<protein>
    <recommendedName>
        <fullName evidence="5">DUF3592 domain-containing protein</fullName>
    </recommendedName>
</protein>
<organism evidence="3 4">
    <name type="scientific">Acidisarcina polymorpha</name>
    <dbReference type="NCBI Taxonomy" id="2211140"/>
    <lineage>
        <taxon>Bacteria</taxon>
        <taxon>Pseudomonadati</taxon>
        <taxon>Acidobacteriota</taxon>
        <taxon>Terriglobia</taxon>
        <taxon>Terriglobales</taxon>
        <taxon>Acidobacteriaceae</taxon>
        <taxon>Acidisarcina</taxon>
    </lineage>
</organism>
<dbReference type="Proteomes" id="UP000253606">
    <property type="component" value="Chromosome"/>
</dbReference>
<keyword evidence="2" id="KW-0812">Transmembrane</keyword>
<dbReference type="RefSeq" id="WP_114206228.1">
    <property type="nucleotide sequence ID" value="NZ_CP030840.1"/>
</dbReference>
<accession>A0A2Z5FUU1</accession>
<evidence type="ECO:0008006" key="5">
    <source>
        <dbReference type="Google" id="ProtNLM"/>
    </source>
</evidence>
<dbReference type="OrthoDB" id="121256at2"/>
<dbReference type="KEGG" id="abas:ACPOL_1283"/>
<feature type="transmembrane region" description="Helical" evidence="2">
    <location>
        <begin position="12"/>
        <end position="29"/>
    </location>
</feature>
<keyword evidence="2" id="KW-1133">Transmembrane helix</keyword>
<dbReference type="AlphaFoldDB" id="A0A2Z5FUU1"/>
<keyword evidence="4" id="KW-1185">Reference proteome</keyword>
<evidence type="ECO:0000313" key="4">
    <source>
        <dbReference type="Proteomes" id="UP000253606"/>
    </source>
</evidence>
<gene>
    <name evidence="3" type="ORF">ACPOL_1283</name>
</gene>